<feature type="domain" description="Leucine-binding protein" evidence="2">
    <location>
        <begin position="44"/>
        <end position="398"/>
    </location>
</feature>
<dbReference type="PANTHER" id="PTHR47235">
    <property type="entry name" value="BLR6548 PROTEIN"/>
    <property type="match status" value="1"/>
</dbReference>
<keyword evidence="1" id="KW-0732">Signal</keyword>
<evidence type="ECO:0000313" key="3">
    <source>
        <dbReference type="EMBL" id="KGA14791.1"/>
    </source>
</evidence>
<dbReference type="InterPro" id="IPR006311">
    <property type="entry name" value="TAT_signal"/>
</dbReference>
<reference evidence="3" key="1">
    <citation type="submission" date="2014-05" db="EMBL/GenBank/DDBJ databases">
        <title>Key roles for freshwater Actinobacteria revealed by deep metagenomic sequencing.</title>
        <authorList>
            <person name="Ghai R."/>
            <person name="Mizuno C.M."/>
            <person name="Picazo A."/>
            <person name="Camacho A."/>
            <person name="Rodriguez-Valera F."/>
        </authorList>
    </citation>
    <scope>NUCLEOTIDE SEQUENCE</scope>
</reference>
<dbReference type="InterPro" id="IPR028081">
    <property type="entry name" value="Leu-bd"/>
</dbReference>
<organism evidence="3">
    <name type="scientific">freshwater metagenome</name>
    <dbReference type="NCBI Taxonomy" id="449393"/>
    <lineage>
        <taxon>unclassified sequences</taxon>
        <taxon>metagenomes</taxon>
        <taxon>ecological metagenomes</taxon>
    </lineage>
</organism>
<dbReference type="AlphaFoldDB" id="A0A094QK24"/>
<sequence length="438" mass="45647">MITINRRKLITASAVLAIATLTVSTVPANAFNPRSAEPGLTATTIKLGITSPLTGIASPGYKKIPGAMKAYFDYVNANGGVNGRKITLVSKDDQYIPTTAVAKANELILRDKVFALVGTLGTASTKALTASTQLSKRGVPSLFVNTGWSGFADKKAYPTTFAILPSYQMEAKIIGKLLKDQYAGKKLALIYQDDDFGRDALAGFKTAGVTFDTTIPYASGSQALPATGAGWITKLKAAAPDVTVFFGVSSATTALLGASVQGGWIGKTQFIFGSVGGDATTIANSLPALVPLLRGSKGLSFAPAPTDVNDEYIKLFQTIYAEAQPKETFDNNVVAGMSNAFLAVQAIKAAGKNLTRKGLIQTIETKGALLPHPFLTPLGYSTTSHVGATGYWVGTYGATGALTPDGGKYTVYTTDSGTGAVVESTYKRPAMPAKGLPN</sequence>
<dbReference type="EMBL" id="JNSK01000117">
    <property type="protein sequence ID" value="KGA14791.1"/>
    <property type="molecule type" value="Genomic_DNA"/>
</dbReference>
<accession>A0A094QK24</accession>
<evidence type="ECO:0000256" key="1">
    <source>
        <dbReference type="ARBA" id="ARBA00022729"/>
    </source>
</evidence>
<dbReference type="SUPFAM" id="SSF53822">
    <property type="entry name" value="Periplasmic binding protein-like I"/>
    <property type="match status" value="1"/>
</dbReference>
<protein>
    <recommendedName>
        <fullName evidence="2">Leucine-binding protein domain-containing protein</fullName>
    </recommendedName>
</protein>
<dbReference type="Pfam" id="PF13458">
    <property type="entry name" value="Peripla_BP_6"/>
    <property type="match status" value="1"/>
</dbReference>
<dbReference type="PANTHER" id="PTHR47235:SF1">
    <property type="entry name" value="BLR6548 PROTEIN"/>
    <property type="match status" value="1"/>
</dbReference>
<dbReference type="CDD" id="cd06343">
    <property type="entry name" value="PBP1_ABC_ligand_binding-like"/>
    <property type="match status" value="1"/>
</dbReference>
<dbReference type="InterPro" id="IPR028082">
    <property type="entry name" value="Peripla_BP_I"/>
</dbReference>
<gene>
    <name evidence="3" type="ORF">GM50_18930</name>
</gene>
<name>A0A094QK24_9ZZZZ</name>
<dbReference type="Gene3D" id="3.40.50.2300">
    <property type="match status" value="2"/>
</dbReference>
<comment type="caution">
    <text evidence="3">The sequence shown here is derived from an EMBL/GenBank/DDBJ whole genome shotgun (WGS) entry which is preliminary data.</text>
</comment>
<dbReference type="PROSITE" id="PS51318">
    <property type="entry name" value="TAT"/>
    <property type="match status" value="1"/>
</dbReference>
<proteinExistence type="predicted"/>
<evidence type="ECO:0000259" key="2">
    <source>
        <dbReference type="Pfam" id="PF13458"/>
    </source>
</evidence>